<keyword evidence="9" id="KW-1133">Transmembrane helix</keyword>
<feature type="transmembrane region" description="Helical" evidence="9">
    <location>
        <begin position="310"/>
        <end position="330"/>
    </location>
</feature>
<keyword evidence="8" id="KW-0902">Two-component regulatory system</keyword>
<keyword evidence="10" id="KW-0732">Signal</keyword>
<organism evidence="12 13">
    <name type="scientific">Primorskyibacter flagellatus</name>
    <dbReference type="NCBI Taxonomy" id="1387277"/>
    <lineage>
        <taxon>Bacteria</taxon>
        <taxon>Pseudomonadati</taxon>
        <taxon>Pseudomonadota</taxon>
        <taxon>Alphaproteobacteria</taxon>
        <taxon>Rhodobacterales</taxon>
        <taxon>Roseobacteraceae</taxon>
        <taxon>Primorskyibacter</taxon>
    </lineage>
</organism>
<dbReference type="InterPro" id="IPR011623">
    <property type="entry name" value="7TMR_DISM_rcpt_extracell_dom1"/>
</dbReference>
<dbReference type="Pfam" id="PF07695">
    <property type="entry name" value="7TMR-DISM_7TM"/>
    <property type="match status" value="1"/>
</dbReference>
<comment type="catalytic activity">
    <reaction evidence="1">
        <text>ATP + protein L-histidine = ADP + protein N-phospho-L-histidine.</text>
        <dbReference type="EC" id="2.7.13.3"/>
    </reaction>
</comment>
<gene>
    <name evidence="12" type="ORF">SAMN06295998_12237</name>
</gene>
<dbReference type="Pfam" id="PF02518">
    <property type="entry name" value="HATPase_c"/>
    <property type="match status" value="1"/>
</dbReference>
<name>A0A1W2E5G4_9RHOB</name>
<feature type="chain" id="PRO_5012709655" description="histidine kinase" evidence="10">
    <location>
        <begin position="24"/>
        <end position="665"/>
    </location>
</feature>
<feature type="transmembrane region" description="Helical" evidence="9">
    <location>
        <begin position="251"/>
        <end position="272"/>
    </location>
</feature>
<reference evidence="12 13" key="1">
    <citation type="submission" date="2017-04" db="EMBL/GenBank/DDBJ databases">
        <authorList>
            <person name="Afonso C.L."/>
            <person name="Miller P.J."/>
            <person name="Scott M.A."/>
            <person name="Spackman E."/>
            <person name="Goraichik I."/>
            <person name="Dimitrov K.M."/>
            <person name="Suarez D.L."/>
            <person name="Swayne D.E."/>
        </authorList>
    </citation>
    <scope>NUCLEOTIDE SEQUENCE [LARGE SCALE GENOMIC DNA]</scope>
    <source>
        <strain evidence="12 13">CGMCC 1.12644</strain>
    </source>
</reference>
<dbReference type="Gene3D" id="2.60.40.2380">
    <property type="match status" value="1"/>
</dbReference>
<feature type="transmembrane region" description="Helical" evidence="9">
    <location>
        <begin position="284"/>
        <end position="304"/>
    </location>
</feature>
<keyword evidence="13" id="KW-1185">Reference proteome</keyword>
<dbReference type="PANTHER" id="PTHR44936">
    <property type="entry name" value="SENSOR PROTEIN CREC"/>
    <property type="match status" value="1"/>
</dbReference>
<dbReference type="InterPro" id="IPR036097">
    <property type="entry name" value="HisK_dim/P_sf"/>
</dbReference>
<evidence type="ECO:0000256" key="7">
    <source>
        <dbReference type="ARBA" id="ARBA00022777"/>
    </source>
</evidence>
<accession>A0A1W2E5G4</accession>
<dbReference type="InterPro" id="IPR003594">
    <property type="entry name" value="HATPase_dom"/>
</dbReference>
<evidence type="ECO:0000256" key="5">
    <source>
        <dbReference type="ARBA" id="ARBA00022553"/>
    </source>
</evidence>
<feature type="domain" description="Histidine kinase" evidence="11">
    <location>
        <begin position="443"/>
        <end position="665"/>
    </location>
</feature>
<evidence type="ECO:0000256" key="9">
    <source>
        <dbReference type="SAM" id="Phobius"/>
    </source>
</evidence>
<dbReference type="InterPro" id="IPR036890">
    <property type="entry name" value="HATPase_C_sf"/>
</dbReference>
<dbReference type="RefSeq" id="WP_084354315.1">
    <property type="nucleotide sequence ID" value="NZ_FWYD01000022.1"/>
</dbReference>
<dbReference type="SUPFAM" id="SSF55874">
    <property type="entry name" value="ATPase domain of HSP90 chaperone/DNA topoisomerase II/histidine kinase"/>
    <property type="match status" value="1"/>
</dbReference>
<evidence type="ECO:0000256" key="3">
    <source>
        <dbReference type="ARBA" id="ARBA00012438"/>
    </source>
</evidence>
<evidence type="ECO:0000256" key="10">
    <source>
        <dbReference type="SAM" id="SignalP"/>
    </source>
</evidence>
<evidence type="ECO:0000256" key="1">
    <source>
        <dbReference type="ARBA" id="ARBA00000085"/>
    </source>
</evidence>
<keyword evidence="4" id="KW-1003">Cell membrane</keyword>
<evidence type="ECO:0000256" key="8">
    <source>
        <dbReference type="ARBA" id="ARBA00023012"/>
    </source>
</evidence>
<evidence type="ECO:0000256" key="2">
    <source>
        <dbReference type="ARBA" id="ARBA00004651"/>
    </source>
</evidence>
<keyword evidence="7 12" id="KW-0418">Kinase</keyword>
<dbReference type="STRING" id="1387277.SAMN06295998_12237"/>
<feature type="signal peptide" evidence="10">
    <location>
        <begin position="1"/>
        <end position="23"/>
    </location>
</feature>
<dbReference type="InterPro" id="IPR005467">
    <property type="entry name" value="His_kinase_dom"/>
</dbReference>
<keyword evidence="6" id="KW-0808">Transferase</keyword>
<keyword evidence="9" id="KW-0812">Transmembrane</keyword>
<dbReference type="GO" id="GO:0005886">
    <property type="term" value="C:plasma membrane"/>
    <property type="evidence" value="ECO:0007669"/>
    <property type="project" value="UniProtKB-SubCell"/>
</dbReference>
<dbReference type="InterPro" id="IPR011622">
    <property type="entry name" value="7TMR_DISM_rcpt_extracell_dom2"/>
</dbReference>
<evidence type="ECO:0000313" key="13">
    <source>
        <dbReference type="Proteomes" id="UP000192330"/>
    </source>
</evidence>
<dbReference type="InterPro" id="IPR050980">
    <property type="entry name" value="2C_sensor_his_kinase"/>
</dbReference>
<dbReference type="SUPFAM" id="SSF47384">
    <property type="entry name" value="Homodimeric domain of signal transducing histidine kinase"/>
    <property type="match status" value="1"/>
</dbReference>
<dbReference type="AlphaFoldDB" id="A0A1W2E5G4"/>
<proteinExistence type="predicted"/>
<feature type="transmembrane region" description="Helical" evidence="9">
    <location>
        <begin position="372"/>
        <end position="389"/>
    </location>
</feature>
<dbReference type="InterPro" id="IPR003661">
    <property type="entry name" value="HisK_dim/P_dom"/>
</dbReference>
<dbReference type="SMART" id="SM00387">
    <property type="entry name" value="HATPase_c"/>
    <property type="match status" value="1"/>
</dbReference>
<feature type="transmembrane region" description="Helical" evidence="9">
    <location>
        <begin position="214"/>
        <end position="231"/>
    </location>
</feature>
<dbReference type="PROSITE" id="PS50109">
    <property type="entry name" value="HIS_KIN"/>
    <property type="match status" value="1"/>
</dbReference>
<dbReference type="PANTHER" id="PTHR44936:SF9">
    <property type="entry name" value="SENSOR PROTEIN CREC"/>
    <property type="match status" value="1"/>
</dbReference>
<dbReference type="CDD" id="cd00075">
    <property type="entry name" value="HATPase"/>
    <property type="match status" value="1"/>
</dbReference>
<dbReference type="Gene3D" id="3.30.565.10">
    <property type="entry name" value="Histidine kinase-like ATPase, C-terminal domain"/>
    <property type="match status" value="1"/>
</dbReference>
<evidence type="ECO:0000313" key="12">
    <source>
        <dbReference type="EMBL" id="SMD04707.1"/>
    </source>
</evidence>
<dbReference type="Pfam" id="PF07696">
    <property type="entry name" value="7TMR-DISMED2"/>
    <property type="match status" value="1"/>
</dbReference>
<keyword evidence="9" id="KW-0472">Membrane</keyword>
<keyword evidence="5" id="KW-0597">Phosphoprotein</keyword>
<evidence type="ECO:0000259" key="11">
    <source>
        <dbReference type="PROSITE" id="PS50109"/>
    </source>
</evidence>
<sequence>MRRRVPLTGLIFVALCWAAAALAQPVVELHGPLAATQLQGHIMALRDPSRNLSLDDVSAAERADDWQAVSGPSADFGYTKDAIWLRVLLRNENAAVTEWRLHVRENFFQGFRVYLAGAQGTQLLEELHSSSPFSDRKIAYPELVVPLPLPFGEPVAVYIRYWSGGSSEAAFAIRTPESFAVLAEHKTAKNFIYYGMMLFLVLAATAAFVVTRQFIFAAYAGYATCGMLFIMHADGNTFRYLWPNAPLFNGYASVLLGSGIILFGGNFARHFLQTFLYHPMLERIILTMMGVTLLVVGATLFVDTQTVKKLLVLLSLISMLLYFASGLAVARTRFAEVRFYVLAWGGAVVSAGIMTARHWLGIEISEEVQFDSIRVVLVLDAALMGFAILDRFNQMKRNREEALEMSLSEARRSLSLSGRLQELEQRYALAVELTRSKERKLADAVHDLRQPIHALRLNVQALLPGEDAARTKPRPVDIEETFDYLEALVNRELASASGPGGVDVYLDNDAAADTNGHPAENVRLDQVLDALRDMFAAEARDKGLDLRVVDSTAQTALPPLALMRLATNLVSNAIKYTATGTVLVGLRRSGDGHRLEVHDTGPGLTEVDLQTALGRNIRLAGAETAQGSGLGLSIVAGIAREYGLTFGLLPRRGGTSVYVNLPPAT</sequence>
<dbReference type="EC" id="2.7.13.3" evidence="3"/>
<dbReference type="OrthoDB" id="9764438at2"/>
<comment type="subcellular location">
    <subcellularLocation>
        <location evidence="2">Cell membrane</location>
        <topology evidence="2">Multi-pass membrane protein</topology>
    </subcellularLocation>
</comment>
<dbReference type="GO" id="GO:0000155">
    <property type="term" value="F:phosphorelay sensor kinase activity"/>
    <property type="evidence" value="ECO:0007669"/>
    <property type="project" value="InterPro"/>
</dbReference>
<feature type="transmembrane region" description="Helical" evidence="9">
    <location>
        <begin position="191"/>
        <end position="209"/>
    </location>
</feature>
<protein>
    <recommendedName>
        <fullName evidence="3">histidine kinase</fullName>
        <ecNumber evidence="3">2.7.13.3</ecNumber>
    </recommendedName>
</protein>
<dbReference type="EMBL" id="FWYD01000022">
    <property type="protein sequence ID" value="SMD04707.1"/>
    <property type="molecule type" value="Genomic_DNA"/>
</dbReference>
<evidence type="ECO:0000256" key="4">
    <source>
        <dbReference type="ARBA" id="ARBA00022475"/>
    </source>
</evidence>
<feature type="transmembrane region" description="Helical" evidence="9">
    <location>
        <begin position="337"/>
        <end position="360"/>
    </location>
</feature>
<evidence type="ECO:0000256" key="6">
    <source>
        <dbReference type="ARBA" id="ARBA00022679"/>
    </source>
</evidence>
<dbReference type="Proteomes" id="UP000192330">
    <property type="component" value="Unassembled WGS sequence"/>
</dbReference>
<dbReference type="CDD" id="cd00082">
    <property type="entry name" value="HisKA"/>
    <property type="match status" value="1"/>
</dbReference>